<sequence length="118" mass="11660">MRELSIHELSFVSGAGVAVRPLVEGAKILAKNPVAQGGATGGATYVASNVAAGNDMTVAGATGSIVAGMFGARFGGNFGAVLASATAGGLAERSVNGVNTVLKPDNKNQDRSGNNYGH</sequence>
<dbReference type="AlphaFoldDB" id="A0AAC8PV57"/>
<dbReference type="Proteomes" id="UP000077465">
    <property type="component" value="Chromosome"/>
</dbReference>
<organism evidence="1 2">
    <name type="scientific">Moraxella bovoculi</name>
    <dbReference type="NCBI Taxonomy" id="386891"/>
    <lineage>
        <taxon>Bacteria</taxon>
        <taxon>Pseudomonadati</taxon>
        <taxon>Pseudomonadota</taxon>
        <taxon>Gammaproteobacteria</taxon>
        <taxon>Moraxellales</taxon>
        <taxon>Moraxellaceae</taxon>
        <taxon>Moraxella</taxon>
    </lineage>
</organism>
<evidence type="ECO:0000313" key="1">
    <source>
        <dbReference type="EMBL" id="AKG07179.1"/>
    </source>
</evidence>
<accession>A0AAC8PV57</accession>
<dbReference type="EMBL" id="CP011376">
    <property type="protein sequence ID" value="AKG07179.1"/>
    <property type="molecule type" value="Genomic_DNA"/>
</dbReference>
<name>A0AAC8PV57_9GAMM</name>
<dbReference type="RefSeq" id="WP_046697112.1">
    <property type="nucleotide sequence ID" value="NZ_CP011376.1"/>
</dbReference>
<gene>
    <name evidence="1" type="ORF">AAX06_02225</name>
</gene>
<evidence type="ECO:0000313" key="2">
    <source>
        <dbReference type="Proteomes" id="UP000077465"/>
    </source>
</evidence>
<reference evidence="1 2" key="1">
    <citation type="submission" date="2015-05" db="EMBL/GenBank/DDBJ databases">
        <authorList>
            <person name="Dickey A."/>
            <person name="Clawson M."/>
            <person name="Bono J."/>
            <person name="Loy J.D."/>
        </authorList>
    </citation>
    <scope>NUCLEOTIDE SEQUENCE [LARGE SCALE GENOMIC DNA]</scope>
    <source>
        <strain evidence="1 2">22581</strain>
    </source>
</reference>
<proteinExistence type="predicted"/>
<protein>
    <submittedName>
        <fullName evidence="1">Uncharacterized protein</fullName>
    </submittedName>
</protein>